<comment type="similarity">
    <text evidence="7">Belongs to the FtsL family.</text>
</comment>
<name>A0AB37ZVQ8_9LACT</name>
<keyword evidence="2 7" id="KW-0132">Cell division</keyword>
<evidence type="ECO:0000256" key="4">
    <source>
        <dbReference type="ARBA" id="ARBA00022989"/>
    </source>
</evidence>
<feature type="region of interest" description="Disordered" evidence="8">
    <location>
        <begin position="1"/>
        <end position="31"/>
    </location>
</feature>
<dbReference type="Proteomes" id="UP000199042">
    <property type="component" value="Unassembled WGS sequence"/>
</dbReference>
<proteinExistence type="inferred from homology"/>
<evidence type="ECO:0000256" key="5">
    <source>
        <dbReference type="ARBA" id="ARBA00023136"/>
    </source>
</evidence>
<dbReference type="InterPro" id="IPR007060">
    <property type="entry name" value="FtsL/DivIC"/>
</dbReference>
<evidence type="ECO:0000313" key="10">
    <source>
        <dbReference type="Proteomes" id="UP000199042"/>
    </source>
</evidence>
<dbReference type="EMBL" id="FNQH01000001">
    <property type="protein sequence ID" value="SDZ77449.1"/>
    <property type="molecule type" value="Genomic_DNA"/>
</dbReference>
<dbReference type="RefSeq" id="WP_086985429.1">
    <property type="nucleotide sequence ID" value="NZ_FJNA01000001.1"/>
</dbReference>
<keyword evidence="10" id="KW-1185">Reference proteome</keyword>
<dbReference type="GO" id="GO:0032153">
    <property type="term" value="C:cell division site"/>
    <property type="evidence" value="ECO:0007669"/>
    <property type="project" value="UniProtKB-UniRule"/>
</dbReference>
<organism evidence="9 10">
    <name type="scientific">Trichococcus collinsii</name>
    <dbReference type="NCBI Taxonomy" id="157076"/>
    <lineage>
        <taxon>Bacteria</taxon>
        <taxon>Bacillati</taxon>
        <taxon>Bacillota</taxon>
        <taxon>Bacilli</taxon>
        <taxon>Lactobacillales</taxon>
        <taxon>Carnobacteriaceae</taxon>
        <taxon>Trichococcus</taxon>
    </lineage>
</organism>
<protein>
    <recommendedName>
        <fullName evidence="7">Cell division protein FtsL</fullName>
    </recommendedName>
</protein>
<evidence type="ECO:0000256" key="1">
    <source>
        <dbReference type="ARBA" id="ARBA00022475"/>
    </source>
</evidence>
<keyword evidence="6 7" id="KW-0131">Cell cycle</keyword>
<dbReference type="HAMAP" id="MF_00910">
    <property type="entry name" value="FtsL"/>
    <property type="match status" value="1"/>
</dbReference>
<dbReference type="InterPro" id="IPR011922">
    <property type="entry name" value="Cell_div_FtsL"/>
</dbReference>
<evidence type="ECO:0000256" key="6">
    <source>
        <dbReference type="ARBA" id="ARBA00023306"/>
    </source>
</evidence>
<sequence length="127" mass="14298">MALPEYRAAIAPQPTLPKEQTEPIKGQPEPKGYKAVRDRYVKLEKFAITLTLLSALVVLLLSLATQVTLSNQNRALQDLQNDSVAIGLENQNLEQEVQELSRYDRIIEIAKELGLEMNEANVRNVTR</sequence>
<dbReference type="AlphaFoldDB" id="A0AB37ZVQ8"/>
<comment type="caution">
    <text evidence="9">The sequence shown here is derived from an EMBL/GenBank/DDBJ whole genome shotgun (WGS) entry which is preliminary data.</text>
</comment>
<gene>
    <name evidence="7" type="primary">ftsL</name>
    <name evidence="9" type="ORF">SAMN04488525_101109</name>
</gene>
<evidence type="ECO:0000256" key="3">
    <source>
        <dbReference type="ARBA" id="ARBA00022692"/>
    </source>
</evidence>
<comment type="function">
    <text evidence="7">Essential cell division protein.</text>
</comment>
<comment type="subcellular location">
    <subcellularLocation>
        <location evidence="7">Cell membrane</location>
        <topology evidence="7">Single-pass type II membrane protein</topology>
    </subcellularLocation>
    <text evidence="7">Localizes to the division septum where it forms a ring structure.</text>
</comment>
<evidence type="ECO:0000256" key="7">
    <source>
        <dbReference type="HAMAP-Rule" id="MF_00910"/>
    </source>
</evidence>
<keyword evidence="4 7" id="KW-1133">Transmembrane helix</keyword>
<keyword evidence="5 7" id="KW-0472">Membrane</keyword>
<evidence type="ECO:0000256" key="2">
    <source>
        <dbReference type="ARBA" id="ARBA00022618"/>
    </source>
</evidence>
<accession>A0AB37ZVQ8</accession>
<dbReference type="GO" id="GO:0043093">
    <property type="term" value="P:FtsZ-dependent cytokinesis"/>
    <property type="evidence" value="ECO:0007669"/>
    <property type="project" value="UniProtKB-UniRule"/>
</dbReference>
<keyword evidence="1 7" id="KW-1003">Cell membrane</keyword>
<dbReference type="GO" id="GO:0005886">
    <property type="term" value="C:plasma membrane"/>
    <property type="evidence" value="ECO:0007669"/>
    <property type="project" value="UniProtKB-SubCell"/>
</dbReference>
<keyword evidence="3 7" id="KW-0812">Transmembrane</keyword>
<evidence type="ECO:0000313" key="9">
    <source>
        <dbReference type="EMBL" id="SDZ77449.1"/>
    </source>
</evidence>
<feature type="transmembrane region" description="Helical" evidence="7">
    <location>
        <begin position="46"/>
        <end position="64"/>
    </location>
</feature>
<dbReference type="Pfam" id="PF04977">
    <property type="entry name" value="DivIC"/>
    <property type="match status" value="1"/>
</dbReference>
<reference evidence="9 10" key="1">
    <citation type="submission" date="2016-10" db="EMBL/GenBank/DDBJ databases">
        <authorList>
            <person name="Varghese N."/>
            <person name="Submissions S."/>
        </authorList>
    </citation>
    <scope>NUCLEOTIDE SEQUENCE [LARGE SCALE GENOMIC DNA]</scope>
    <source>
        <strain evidence="9 10">DSM 14526</strain>
    </source>
</reference>
<evidence type="ECO:0000256" key="8">
    <source>
        <dbReference type="SAM" id="MobiDB-lite"/>
    </source>
</evidence>